<organism evidence="2 3">
    <name type="scientific">Ladona fulva</name>
    <name type="common">Scarce chaser dragonfly</name>
    <name type="synonym">Libellula fulva</name>
    <dbReference type="NCBI Taxonomy" id="123851"/>
    <lineage>
        <taxon>Eukaryota</taxon>
        <taxon>Metazoa</taxon>
        <taxon>Ecdysozoa</taxon>
        <taxon>Arthropoda</taxon>
        <taxon>Hexapoda</taxon>
        <taxon>Insecta</taxon>
        <taxon>Pterygota</taxon>
        <taxon>Palaeoptera</taxon>
        <taxon>Odonata</taxon>
        <taxon>Epiprocta</taxon>
        <taxon>Anisoptera</taxon>
        <taxon>Libelluloidea</taxon>
        <taxon>Libellulidae</taxon>
        <taxon>Ladona</taxon>
    </lineage>
</organism>
<gene>
    <name evidence="2" type="ORF">J437_LFUL013439</name>
</gene>
<protein>
    <submittedName>
        <fullName evidence="2">Uncharacterized protein</fullName>
    </submittedName>
</protein>
<proteinExistence type="predicted"/>
<keyword evidence="3" id="KW-1185">Reference proteome</keyword>
<feature type="region of interest" description="Disordered" evidence="1">
    <location>
        <begin position="27"/>
        <end position="54"/>
    </location>
</feature>
<comment type="caution">
    <text evidence="2">The sequence shown here is derived from an EMBL/GenBank/DDBJ whole genome shotgun (WGS) entry which is preliminary data.</text>
</comment>
<reference evidence="2" key="1">
    <citation type="submission" date="2013-04" db="EMBL/GenBank/DDBJ databases">
        <authorList>
            <person name="Qu J."/>
            <person name="Murali S.C."/>
            <person name="Bandaranaike D."/>
            <person name="Bellair M."/>
            <person name="Blankenburg K."/>
            <person name="Chao H."/>
            <person name="Dinh H."/>
            <person name="Doddapaneni H."/>
            <person name="Downs B."/>
            <person name="Dugan-Rocha S."/>
            <person name="Elkadiri S."/>
            <person name="Gnanaolivu R.D."/>
            <person name="Hernandez B."/>
            <person name="Javaid M."/>
            <person name="Jayaseelan J.C."/>
            <person name="Lee S."/>
            <person name="Li M."/>
            <person name="Ming W."/>
            <person name="Munidasa M."/>
            <person name="Muniz J."/>
            <person name="Nguyen L."/>
            <person name="Ongeri F."/>
            <person name="Osuji N."/>
            <person name="Pu L.-L."/>
            <person name="Puazo M."/>
            <person name="Qu C."/>
            <person name="Quiroz J."/>
            <person name="Raj R."/>
            <person name="Weissenberger G."/>
            <person name="Xin Y."/>
            <person name="Zou X."/>
            <person name="Han Y."/>
            <person name="Richards S."/>
            <person name="Worley K."/>
            <person name="Muzny D."/>
            <person name="Gibbs R."/>
        </authorList>
    </citation>
    <scope>NUCLEOTIDE SEQUENCE</scope>
    <source>
        <strain evidence="2">Sampled in the wild</strain>
    </source>
</reference>
<evidence type="ECO:0000256" key="1">
    <source>
        <dbReference type="SAM" id="MobiDB-lite"/>
    </source>
</evidence>
<reference evidence="2" key="2">
    <citation type="submission" date="2017-10" db="EMBL/GenBank/DDBJ databases">
        <title>Ladona fulva Genome sequencing and assembly.</title>
        <authorList>
            <person name="Murali S."/>
            <person name="Richards S."/>
            <person name="Bandaranaike D."/>
            <person name="Bellair M."/>
            <person name="Blankenburg K."/>
            <person name="Chao H."/>
            <person name="Dinh H."/>
            <person name="Doddapaneni H."/>
            <person name="Dugan-Rocha S."/>
            <person name="Elkadiri S."/>
            <person name="Gnanaolivu R."/>
            <person name="Hernandez B."/>
            <person name="Skinner E."/>
            <person name="Javaid M."/>
            <person name="Lee S."/>
            <person name="Li M."/>
            <person name="Ming W."/>
            <person name="Munidasa M."/>
            <person name="Muniz J."/>
            <person name="Nguyen L."/>
            <person name="Hughes D."/>
            <person name="Osuji N."/>
            <person name="Pu L.-L."/>
            <person name="Puazo M."/>
            <person name="Qu C."/>
            <person name="Quiroz J."/>
            <person name="Raj R."/>
            <person name="Weissenberger G."/>
            <person name="Xin Y."/>
            <person name="Zou X."/>
            <person name="Han Y."/>
            <person name="Worley K."/>
            <person name="Muzny D."/>
            <person name="Gibbs R."/>
        </authorList>
    </citation>
    <scope>NUCLEOTIDE SEQUENCE</scope>
    <source>
        <strain evidence="2">Sampled in the wild</strain>
    </source>
</reference>
<evidence type="ECO:0000313" key="3">
    <source>
        <dbReference type="Proteomes" id="UP000792457"/>
    </source>
</evidence>
<dbReference type="AlphaFoldDB" id="A0A8K0KPW6"/>
<dbReference type="Proteomes" id="UP000792457">
    <property type="component" value="Unassembled WGS sequence"/>
</dbReference>
<accession>A0A8K0KPW6</accession>
<sequence length="83" mass="9632">MRILGKRAEKPMLNLLSWERKNPKRCVNQSTYRNSPRKRSFSPPGKGVELDGESQFTQKTTKLAMALKEKRGQPLDKRMKSLE</sequence>
<dbReference type="EMBL" id="KZ308994">
    <property type="protein sequence ID" value="KAG8236173.1"/>
    <property type="molecule type" value="Genomic_DNA"/>
</dbReference>
<evidence type="ECO:0000313" key="2">
    <source>
        <dbReference type="EMBL" id="KAG8236173.1"/>
    </source>
</evidence>
<name>A0A8K0KPW6_LADFU</name>